<organism evidence="1">
    <name type="scientific">bioreactor metagenome</name>
    <dbReference type="NCBI Taxonomy" id="1076179"/>
    <lineage>
        <taxon>unclassified sequences</taxon>
        <taxon>metagenomes</taxon>
        <taxon>ecological metagenomes</taxon>
    </lineage>
</organism>
<reference evidence="1" key="1">
    <citation type="submission" date="2019-08" db="EMBL/GenBank/DDBJ databases">
        <authorList>
            <person name="Kucharzyk K."/>
            <person name="Murdoch R.W."/>
            <person name="Higgins S."/>
            <person name="Loffler F."/>
        </authorList>
    </citation>
    <scope>NUCLEOTIDE SEQUENCE</scope>
</reference>
<accession>A0A645GSE9</accession>
<name>A0A645GSE9_9ZZZZ</name>
<evidence type="ECO:0000313" key="1">
    <source>
        <dbReference type="EMBL" id="MPN28872.1"/>
    </source>
</evidence>
<proteinExistence type="predicted"/>
<sequence length="90" mass="10573">MHQLVRKFGEGHAFTGFTAQTFLYGIFRHHVINRDVLADIANKRKERKILHPVVIVYQNSFVGNIAFKIEEFGQLFFYRFLVMPQGVFVQ</sequence>
<comment type="caution">
    <text evidence="1">The sequence shown here is derived from an EMBL/GenBank/DDBJ whole genome shotgun (WGS) entry which is preliminary data.</text>
</comment>
<protein>
    <submittedName>
        <fullName evidence="1">Uncharacterized protein</fullName>
    </submittedName>
</protein>
<dbReference type="EMBL" id="VSSQ01079311">
    <property type="protein sequence ID" value="MPN28872.1"/>
    <property type="molecule type" value="Genomic_DNA"/>
</dbReference>
<gene>
    <name evidence="1" type="ORF">SDC9_176317</name>
</gene>
<dbReference type="AlphaFoldDB" id="A0A645GSE9"/>